<dbReference type="Pfam" id="PF00042">
    <property type="entry name" value="Globin"/>
    <property type="match status" value="1"/>
</dbReference>
<dbReference type="InterPro" id="IPR012292">
    <property type="entry name" value="Globin/Proto"/>
</dbReference>
<evidence type="ECO:0000256" key="1">
    <source>
        <dbReference type="RuleBase" id="RU000356"/>
    </source>
</evidence>
<proteinExistence type="inferred from homology"/>
<dbReference type="WBParaSite" id="sdigi.contig78.g3773.t1">
    <property type="protein sequence ID" value="sdigi.contig78.g3773.t1"/>
    <property type="gene ID" value="sdigi.contig78.g3773"/>
</dbReference>
<sequence>MGSKFSHSEKDLTGNQSTNLDDTFIISLDLFVIRLFQKHKNIAGYYNAEDIDPDSIPKSQKFVMYAMQELQYFFKLPQVYGDDRKWKSALSAFKDHYEELDMPMTEFIKSKDALMGAMEKYAGGVSADQRKNWDALFDKAYADMKQWGWY</sequence>
<protein>
    <submittedName>
        <fullName evidence="4">Globin family profile domain-containing protein</fullName>
    </submittedName>
</protein>
<name>A0A915Q749_9BILA</name>
<dbReference type="GO" id="GO:0020037">
    <property type="term" value="F:heme binding"/>
    <property type="evidence" value="ECO:0007669"/>
    <property type="project" value="InterPro"/>
</dbReference>
<reference evidence="4" key="1">
    <citation type="submission" date="2022-11" db="UniProtKB">
        <authorList>
            <consortium name="WormBaseParasite"/>
        </authorList>
    </citation>
    <scope>IDENTIFICATION</scope>
</reference>
<dbReference type="Gene3D" id="1.10.490.10">
    <property type="entry name" value="Globins"/>
    <property type="match status" value="1"/>
</dbReference>
<evidence type="ECO:0000259" key="2">
    <source>
        <dbReference type="Pfam" id="PF00042"/>
    </source>
</evidence>
<keyword evidence="1" id="KW-0479">Metal-binding</keyword>
<keyword evidence="1" id="KW-0408">Iron</keyword>
<keyword evidence="1" id="KW-0561">Oxygen transport</keyword>
<dbReference type="InterPro" id="IPR009050">
    <property type="entry name" value="Globin-like_sf"/>
</dbReference>
<dbReference type="GO" id="GO:0019825">
    <property type="term" value="F:oxygen binding"/>
    <property type="evidence" value="ECO:0007669"/>
    <property type="project" value="InterPro"/>
</dbReference>
<accession>A0A915Q749</accession>
<comment type="similarity">
    <text evidence="1">Belongs to the globin family.</text>
</comment>
<keyword evidence="1" id="KW-0813">Transport</keyword>
<dbReference type="SUPFAM" id="SSF46458">
    <property type="entry name" value="Globin-like"/>
    <property type="match status" value="1"/>
</dbReference>
<dbReference type="InterPro" id="IPR000971">
    <property type="entry name" value="Globin"/>
</dbReference>
<organism evidence="3 4">
    <name type="scientific">Setaria digitata</name>
    <dbReference type="NCBI Taxonomy" id="48799"/>
    <lineage>
        <taxon>Eukaryota</taxon>
        <taxon>Metazoa</taxon>
        <taxon>Ecdysozoa</taxon>
        <taxon>Nematoda</taxon>
        <taxon>Chromadorea</taxon>
        <taxon>Rhabditida</taxon>
        <taxon>Spirurina</taxon>
        <taxon>Spiruromorpha</taxon>
        <taxon>Filarioidea</taxon>
        <taxon>Setariidae</taxon>
        <taxon>Setaria</taxon>
    </lineage>
</organism>
<feature type="domain" description="Globin" evidence="2">
    <location>
        <begin position="33"/>
        <end position="144"/>
    </location>
</feature>
<dbReference type="AlphaFoldDB" id="A0A915Q749"/>
<keyword evidence="3" id="KW-1185">Reference proteome</keyword>
<evidence type="ECO:0000313" key="4">
    <source>
        <dbReference type="WBParaSite" id="sdigi.contig78.g3773.t1"/>
    </source>
</evidence>
<dbReference type="Proteomes" id="UP000887581">
    <property type="component" value="Unplaced"/>
</dbReference>
<dbReference type="GO" id="GO:0005344">
    <property type="term" value="F:oxygen carrier activity"/>
    <property type="evidence" value="ECO:0007669"/>
    <property type="project" value="UniProtKB-KW"/>
</dbReference>
<evidence type="ECO:0000313" key="3">
    <source>
        <dbReference type="Proteomes" id="UP000887581"/>
    </source>
</evidence>
<keyword evidence="1" id="KW-0349">Heme</keyword>